<name>B7P535_IXOSC</name>
<gene>
    <name evidence="2" type="ORF">IscW_ISCW001236</name>
</gene>
<evidence type="ECO:0000313" key="3">
    <source>
        <dbReference type="EnsemblMetazoa" id="ISCW001236-PA"/>
    </source>
</evidence>
<keyword evidence="4" id="KW-1185">Reference proteome</keyword>
<dbReference type="VEuPathDB" id="VectorBase:ISCI001236"/>
<dbReference type="EMBL" id="ABJB011102848">
    <property type="status" value="NOT_ANNOTATED_CDS"/>
    <property type="molecule type" value="Genomic_DNA"/>
</dbReference>
<dbReference type="VEuPathDB" id="VectorBase:ISCW001236"/>
<reference evidence="2 4" key="1">
    <citation type="submission" date="2008-03" db="EMBL/GenBank/DDBJ databases">
        <title>Annotation of Ixodes scapularis.</title>
        <authorList>
            <consortium name="Ixodes scapularis Genome Project Consortium"/>
            <person name="Caler E."/>
            <person name="Hannick L.I."/>
            <person name="Bidwell S."/>
            <person name="Joardar V."/>
            <person name="Thiagarajan M."/>
            <person name="Amedeo P."/>
            <person name="Galinsky K.J."/>
            <person name="Schobel S."/>
            <person name="Inman J."/>
            <person name="Hostetler J."/>
            <person name="Miller J."/>
            <person name="Hammond M."/>
            <person name="Megy K."/>
            <person name="Lawson D."/>
            <person name="Kodira C."/>
            <person name="Sutton G."/>
            <person name="Meyer J."/>
            <person name="Hill C.A."/>
            <person name="Birren B."/>
            <person name="Nene V."/>
            <person name="Collins F."/>
            <person name="Alarcon-Chaidez F."/>
            <person name="Wikel S."/>
            <person name="Strausberg R."/>
        </authorList>
    </citation>
    <scope>NUCLEOTIDE SEQUENCE [LARGE SCALE GENOMIC DNA]</scope>
    <source>
        <strain evidence="4">Wikel</strain>
        <strain evidence="2">Wikel colony</strain>
    </source>
</reference>
<dbReference type="EMBL" id="ABJB010429332">
    <property type="status" value="NOT_ANNOTATED_CDS"/>
    <property type="molecule type" value="Genomic_DNA"/>
</dbReference>
<dbReference type="EnsemblMetazoa" id="ISCW001236-RA">
    <property type="protein sequence ID" value="ISCW001236-PA"/>
    <property type="gene ID" value="ISCW001236"/>
</dbReference>
<organism>
    <name type="scientific">Ixodes scapularis</name>
    <name type="common">Black-legged tick</name>
    <name type="synonym">Deer tick</name>
    <dbReference type="NCBI Taxonomy" id="6945"/>
    <lineage>
        <taxon>Eukaryota</taxon>
        <taxon>Metazoa</taxon>
        <taxon>Ecdysozoa</taxon>
        <taxon>Arthropoda</taxon>
        <taxon>Chelicerata</taxon>
        <taxon>Arachnida</taxon>
        <taxon>Acari</taxon>
        <taxon>Parasitiformes</taxon>
        <taxon>Ixodida</taxon>
        <taxon>Ixodoidea</taxon>
        <taxon>Ixodidae</taxon>
        <taxon>Ixodinae</taxon>
        <taxon>Ixodes</taxon>
    </lineage>
</organism>
<reference evidence="3" key="2">
    <citation type="submission" date="2020-05" db="UniProtKB">
        <authorList>
            <consortium name="EnsemblMetazoa"/>
        </authorList>
    </citation>
    <scope>IDENTIFICATION</scope>
    <source>
        <strain evidence="3">wikel</strain>
    </source>
</reference>
<dbReference type="EMBL" id="DS638809">
    <property type="protein sequence ID" value="EEC01707.1"/>
    <property type="molecule type" value="Genomic_DNA"/>
</dbReference>
<evidence type="ECO:0000313" key="2">
    <source>
        <dbReference type="EMBL" id="EEC01707.1"/>
    </source>
</evidence>
<dbReference type="HOGENOM" id="CLU_2161100_0_0_1"/>
<dbReference type="InParanoid" id="B7P535"/>
<dbReference type="EMBL" id="ABJB010005785">
    <property type="status" value="NOT_ANNOTATED_CDS"/>
    <property type="molecule type" value="Genomic_DNA"/>
</dbReference>
<dbReference type="EMBL" id="ABJB011066739">
    <property type="status" value="NOT_ANNOTATED_CDS"/>
    <property type="molecule type" value="Genomic_DNA"/>
</dbReference>
<dbReference type="EMBL" id="ABJB010399930">
    <property type="status" value="NOT_ANNOTATED_CDS"/>
    <property type="molecule type" value="Genomic_DNA"/>
</dbReference>
<feature type="chain" id="PRO_5014567902" evidence="1">
    <location>
        <begin position="22"/>
        <end position="111"/>
    </location>
</feature>
<proteinExistence type="predicted"/>
<sequence>MAQSVHVEFVLCALFVADIAGIGNEPDLYYQLFKTCNGSEIESPGPRYKFNINFAEDGEIPVELRAPFYDDACVPPGIPGAGALGVAQYEGKGPKTFRTRVREWASGSHSY</sequence>
<protein>
    <submittedName>
        <fullName evidence="2 3">Uncharacterized protein</fullName>
    </submittedName>
</protein>
<dbReference type="AlphaFoldDB" id="B7P535"/>
<evidence type="ECO:0000256" key="1">
    <source>
        <dbReference type="SAM" id="SignalP"/>
    </source>
</evidence>
<evidence type="ECO:0000313" key="4">
    <source>
        <dbReference type="Proteomes" id="UP000001555"/>
    </source>
</evidence>
<dbReference type="PaxDb" id="6945-B7P535"/>
<dbReference type="Proteomes" id="UP000001555">
    <property type="component" value="Unassembled WGS sequence"/>
</dbReference>
<keyword evidence="1" id="KW-0732">Signal</keyword>
<accession>B7P535</accession>
<feature type="signal peptide" evidence="1">
    <location>
        <begin position="1"/>
        <end position="21"/>
    </location>
</feature>